<dbReference type="GO" id="GO:0046872">
    <property type="term" value="F:metal ion binding"/>
    <property type="evidence" value="ECO:0007669"/>
    <property type="project" value="UniProtKB-KW"/>
</dbReference>
<dbReference type="CDD" id="cd16275">
    <property type="entry name" value="BaeB-like_MBL-fold"/>
    <property type="match status" value="1"/>
</dbReference>
<name>A0A0D0GML6_9SPHI</name>
<dbReference type="EMBL" id="JXRA01000036">
    <property type="protein sequence ID" value="KIO77390.1"/>
    <property type="molecule type" value="Genomic_DNA"/>
</dbReference>
<keyword evidence="7" id="KW-1185">Reference proteome</keyword>
<evidence type="ECO:0000313" key="6">
    <source>
        <dbReference type="EMBL" id="KIO77390.1"/>
    </source>
</evidence>
<keyword evidence="4" id="KW-0862">Zinc</keyword>
<comment type="cofactor">
    <cofactor evidence="1">
        <name>Zn(2+)</name>
        <dbReference type="ChEBI" id="CHEBI:29105"/>
    </cofactor>
</comment>
<evidence type="ECO:0000256" key="3">
    <source>
        <dbReference type="ARBA" id="ARBA00022801"/>
    </source>
</evidence>
<dbReference type="Pfam" id="PF00753">
    <property type="entry name" value="Lactamase_B"/>
    <property type="match status" value="1"/>
</dbReference>
<dbReference type="Gene3D" id="3.60.15.10">
    <property type="entry name" value="Ribonuclease Z/Hydroxyacylglutathione hydrolase-like"/>
    <property type="match status" value="1"/>
</dbReference>
<dbReference type="InterPro" id="IPR036866">
    <property type="entry name" value="RibonucZ/Hydroxyglut_hydro"/>
</dbReference>
<accession>A0A0D0GML6</accession>
<keyword evidence="2" id="KW-0479">Metal-binding</keyword>
<proteinExistence type="predicted"/>
<dbReference type="GO" id="GO:0016787">
    <property type="term" value="F:hydrolase activity"/>
    <property type="evidence" value="ECO:0007669"/>
    <property type="project" value="UniProtKB-KW"/>
</dbReference>
<dbReference type="AlphaFoldDB" id="A0A0D0GML6"/>
<evidence type="ECO:0000256" key="4">
    <source>
        <dbReference type="ARBA" id="ARBA00022833"/>
    </source>
</evidence>
<organism evidence="6 7">
    <name type="scientific">Pedobacter lusitanus</name>
    <dbReference type="NCBI Taxonomy" id="1503925"/>
    <lineage>
        <taxon>Bacteria</taxon>
        <taxon>Pseudomonadati</taxon>
        <taxon>Bacteroidota</taxon>
        <taxon>Sphingobacteriia</taxon>
        <taxon>Sphingobacteriales</taxon>
        <taxon>Sphingobacteriaceae</taxon>
        <taxon>Pedobacter</taxon>
    </lineage>
</organism>
<dbReference type="InterPro" id="IPR001279">
    <property type="entry name" value="Metallo-B-lactamas"/>
</dbReference>
<dbReference type="InterPro" id="IPR051453">
    <property type="entry name" value="MBL_Glyoxalase_II"/>
</dbReference>
<dbReference type="Proteomes" id="UP000032049">
    <property type="component" value="Unassembled WGS sequence"/>
</dbReference>
<dbReference type="PANTHER" id="PTHR46233">
    <property type="entry name" value="HYDROXYACYLGLUTATHIONE HYDROLASE GLOC"/>
    <property type="match status" value="1"/>
</dbReference>
<dbReference type="PANTHER" id="PTHR46233:SF3">
    <property type="entry name" value="HYDROXYACYLGLUTATHIONE HYDROLASE GLOC"/>
    <property type="match status" value="1"/>
</dbReference>
<dbReference type="STRING" id="1503925.TH53_09685"/>
<gene>
    <name evidence="6" type="ORF">TH53_09685</name>
</gene>
<dbReference type="SMART" id="SM00849">
    <property type="entry name" value="Lactamase_B"/>
    <property type="match status" value="1"/>
</dbReference>
<reference evidence="6 7" key="1">
    <citation type="submission" date="2015-01" db="EMBL/GenBank/DDBJ databases">
        <title>Draft genome sequence of Pedobacter sp. NL19 isolated from sludge of an effluent treatment pond in an abandoned uranium mine.</title>
        <authorList>
            <person name="Santos T."/>
            <person name="Caetano T."/>
            <person name="Covas C."/>
            <person name="Cruz A."/>
            <person name="Mendo S."/>
        </authorList>
    </citation>
    <scope>NUCLEOTIDE SEQUENCE [LARGE SCALE GENOMIC DNA]</scope>
    <source>
        <strain evidence="6 7">NL19</strain>
    </source>
</reference>
<protein>
    <recommendedName>
        <fullName evidence="5">Metallo-beta-lactamase domain-containing protein</fullName>
    </recommendedName>
</protein>
<feature type="domain" description="Metallo-beta-lactamase" evidence="5">
    <location>
        <begin position="12"/>
        <end position="171"/>
    </location>
</feature>
<sequence length="215" mass="24664">MKLFRVSEEQMKNQCYLIYDQQSGILVDPAWDYELINNFLLDHQIELKGILLTHSHRDHINLAPVFAAAYDVPVYMSAIEIEQYNFSCSNLVAVRHLEELVIGNFHINPVITPGHTAGSTCYQIGAHCFTGDTIFIEGVGTCKAEDAGALFDSVQFFKRYFPKKMLIWPGHSFGYTPGRDLDFLMTNNLYFQIDDKTLFADFRMRKNRPSAHAFH</sequence>
<evidence type="ECO:0000313" key="7">
    <source>
        <dbReference type="Proteomes" id="UP000032049"/>
    </source>
</evidence>
<evidence type="ECO:0000256" key="1">
    <source>
        <dbReference type="ARBA" id="ARBA00001947"/>
    </source>
</evidence>
<evidence type="ECO:0000259" key="5">
    <source>
        <dbReference type="SMART" id="SM00849"/>
    </source>
</evidence>
<dbReference type="SUPFAM" id="SSF56281">
    <property type="entry name" value="Metallo-hydrolase/oxidoreductase"/>
    <property type="match status" value="1"/>
</dbReference>
<evidence type="ECO:0000256" key="2">
    <source>
        <dbReference type="ARBA" id="ARBA00022723"/>
    </source>
</evidence>
<keyword evidence="3" id="KW-0378">Hydrolase</keyword>
<comment type="caution">
    <text evidence="6">The sequence shown here is derived from an EMBL/GenBank/DDBJ whole genome shotgun (WGS) entry which is preliminary data.</text>
</comment>